<reference evidence="6 7" key="1">
    <citation type="submission" date="2020-07" db="EMBL/GenBank/DDBJ databases">
        <title>Sequencing the genomes of 1000 actinobacteria strains.</title>
        <authorList>
            <person name="Klenk H.-P."/>
        </authorList>
    </citation>
    <scope>NUCLEOTIDE SEQUENCE [LARGE SCALE GENOMIC DNA]</scope>
    <source>
        <strain evidence="6 7">DSM 15165</strain>
    </source>
</reference>
<evidence type="ECO:0000256" key="2">
    <source>
        <dbReference type="ARBA" id="ARBA00022741"/>
    </source>
</evidence>
<dbReference type="AlphaFoldDB" id="A0A853CUZ4"/>
<keyword evidence="1 5" id="KW-0436">Ligase</keyword>
<evidence type="ECO:0000256" key="4">
    <source>
        <dbReference type="ARBA" id="ARBA00048819"/>
    </source>
</evidence>
<keyword evidence="3 5" id="KW-0067">ATP-binding</keyword>
<gene>
    <name evidence="6" type="ORF">HNR13_000917</name>
</gene>
<dbReference type="SUPFAM" id="SSF55931">
    <property type="entry name" value="Glutamine synthetase/guanido kinase"/>
    <property type="match status" value="1"/>
</dbReference>
<protein>
    <recommendedName>
        <fullName evidence="5">Putative glutamate--cysteine ligase 2</fullName>
        <ecNumber evidence="5">6.3.2.2</ecNumber>
    </recommendedName>
    <alternativeName>
        <fullName evidence="5">Gamma-glutamylcysteine synthetase 2</fullName>
        <shortName evidence="5">GCS 2</shortName>
        <shortName evidence="5">Gamma-GCS 2</shortName>
    </alternativeName>
</protein>
<evidence type="ECO:0000256" key="1">
    <source>
        <dbReference type="ARBA" id="ARBA00022598"/>
    </source>
</evidence>
<keyword evidence="2 5" id="KW-0547">Nucleotide-binding</keyword>
<comment type="catalytic activity">
    <reaction evidence="4 5">
        <text>L-cysteine + L-glutamate + ATP = gamma-L-glutamyl-L-cysteine + ADP + phosphate + H(+)</text>
        <dbReference type="Rhea" id="RHEA:13285"/>
        <dbReference type="ChEBI" id="CHEBI:15378"/>
        <dbReference type="ChEBI" id="CHEBI:29985"/>
        <dbReference type="ChEBI" id="CHEBI:30616"/>
        <dbReference type="ChEBI" id="CHEBI:35235"/>
        <dbReference type="ChEBI" id="CHEBI:43474"/>
        <dbReference type="ChEBI" id="CHEBI:58173"/>
        <dbReference type="ChEBI" id="CHEBI:456216"/>
        <dbReference type="EC" id="6.3.2.2"/>
    </reaction>
</comment>
<accession>A0A853CUZ4</accession>
<dbReference type="InterPro" id="IPR050141">
    <property type="entry name" value="GCL_type2/YbdK_subfam"/>
</dbReference>
<dbReference type="Proteomes" id="UP000578352">
    <property type="component" value="Unassembled WGS sequence"/>
</dbReference>
<dbReference type="EMBL" id="JACCFL010000001">
    <property type="protein sequence ID" value="NYJ22630.1"/>
    <property type="molecule type" value="Genomic_DNA"/>
</dbReference>
<evidence type="ECO:0000313" key="6">
    <source>
        <dbReference type="EMBL" id="NYJ22630.1"/>
    </source>
</evidence>
<proteinExistence type="inferred from homology"/>
<dbReference type="EC" id="6.3.2.2" evidence="5"/>
<name>A0A853CUZ4_9MICO</name>
<dbReference type="Gene3D" id="3.30.590.20">
    <property type="match status" value="1"/>
</dbReference>
<dbReference type="GO" id="GO:0042398">
    <property type="term" value="P:modified amino acid biosynthetic process"/>
    <property type="evidence" value="ECO:0007669"/>
    <property type="project" value="InterPro"/>
</dbReference>
<organism evidence="6 7">
    <name type="scientific">Leifsonia shinshuensis</name>
    <dbReference type="NCBI Taxonomy" id="150026"/>
    <lineage>
        <taxon>Bacteria</taxon>
        <taxon>Bacillati</taxon>
        <taxon>Actinomycetota</taxon>
        <taxon>Actinomycetes</taxon>
        <taxon>Micrococcales</taxon>
        <taxon>Microbacteriaceae</taxon>
        <taxon>Leifsonia</taxon>
    </lineage>
</organism>
<evidence type="ECO:0000313" key="7">
    <source>
        <dbReference type="Proteomes" id="UP000578352"/>
    </source>
</evidence>
<dbReference type="InterPro" id="IPR011793">
    <property type="entry name" value="YbdK"/>
</dbReference>
<dbReference type="PANTHER" id="PTHR36510:SF1">
    <property type="entry name" value="GLUTAMATE--CYSTEINE LIGASE 2-RELATED"/>
    <property type="match status" value="1"/>
</dbReference>
<dbReference type="NCBIfam" id="TIGR02050">
    <property type="entry name" value="gshA_cyan_rel"/>
    <property type="match status" value="1"/>
</dbReference>
<evidence type="ECO:0000256" key="3">
    <source>
        <dbReference type="ARBA" id="ARBA00022840"/>
    </source>
</evidence>
<dbReference type="InterPro" id="IPR006336">
    <property type="entry name" value="GCS2"/>
</dbReference>
<dbReference type="Pfam" id="PF04107">
    <property type="entry name" value="GCS2"/>
    <property type="match status" value="1"/>
</dbReference>
<comment type="caution">
    <text evidence="6">The sequence shown here is derived from an EMBL/GenBank/DDBJ whole genome shotgun (WGS) entry which is preliminary data.</text>
</comment>
<dbReference type="InterPro" id="IPR014746">
    <property type="entry name" value="Gln_synth/guanido_kin_cat_dom"/>
</dbReference>
<sequence length="367" mass="39536">MATTIGAEEEFILLDPISLTPVERATEARTALADPDRDGEVMAEFFPSQLEYASPVCSTAAELGRSLSGFRGELAGWAREHGVIGAGVGVPFDVTAGARVTDLPRYRDIANDFGRITADHQISGLHVHVGTRDRDSAIRALNRVRPWLPTLLALSANSPFWEGADTGFDSWRAIHSRRWTTHGIPPAFRDPEDYARRTAALGGIGGTSDAGTLNWVVRPSEKYPTLEVRAFDAQLDVRTSTALAVLVRGMVDAGHDEPAHDAELLDAAYWHAARYGLDQDLFDPRSGRLRPAADVVHALLAAAGPGLKRHGDVECVGSVVDGILEHGNGATRQRRAYRDGGAPALAELLDAATRSDRAAQGLTEIRE</sequence>
<comment type="function">
    <text evidence="5">ATP-dependent carboxylate-amine ligase which exhibits weak glutamate--cysteine ligase activity.</text>
</comment>
<dbReference type="RefSeq" id="WP_179604657.1">
    <property type="nucleotide sequence ID" value="NZ_BAABEH010000001.1"/>
</dbReference>
<dbReference type="GO" id="GO:0004357">
    <property type="term" value="F:glutamate-cysteine ligase activity"/>
    <property type="evidence" value="ECO:0007669"/>
    <property type="project" value="UniProtKB-EC"/>
</dbReference>
<dbReference type="GO" id="GO:0005524">
    <property type="term" value="F:ATP binding"/>
    <property type="evidence" value="ECO:0007669"/>
    <property type="project" value="UniProtKB-KW"/>
</dbReference>
<dbReference type="PANTHER" id="PTHR36510">
    <property type="entry name" value="GLUTAMATE--CYSTEINE LIGASE 2-RELATED"/>
    <property type="match status" value="1"/>
</dbReference>
<comment type="similarity">
    <text evidence="5">Belongs to the glutamate--cysteine ligase type 2 family. YbdK subfamily.</text>
</comment>
<evidence type="ECO:0000256" key="5">
    <source>
        <dbReference type="HAMAP-Rule" id="MF_01609"/>
    </source>
</evidence>
<dbReference type="HAMAP" id="MF_01609">
    <property type="entry name" value="Glu_cys_ligase_2"/>
    <property type="match status" value="1"/>
</dbReference>